<proteinExistence type="predicted"/>
<dbReference type="Gramene" id="evm.model.09.312">
    <property type="protein sequence ID" value="cds.evm.model.09.312"/>
    <property type="gene ID" value="evm.TU.09.312"/>
</dbReference>
<keyword evidence="4" id="KW-1185">Reference proteome</keyword>
<dbReference type="Pfam" id="PF07727">
    <property type="entry name" value="RVT_2"/>
    <property type="match status" value="1"/>
</dbReference>
<dbReference type="EnsemblPlants" id="evm.model.09.312">
    <property type="protein sequence ID" value="cds.evm.model.09.312"/>
    <property type="gene ID" value="evm.TU.09.312"/>
</dbReference>
<dbReference type="SUPFAM" id="SSF56672">
    <property type="entry name" value="DNA/RNA polymerases"/>
    <property type="match status" value="1"/>
</dbReference>
<accession>A0A803QFR2</accession>
<evidence type="ECO:0000313" key="3">
    <source>
        <dbReference type="EnsemblPlants" id="cds.evm.model.09.312"/>
    </source>
</evidence>
<dbReference type="PANTHER" id="PTHR11439">
    <property type="entry name" value="GAG-POL-RELATED RETROTRANSPOSON"/>
    <property type="match status" value="1"/>
</dbReference>
<dbReference type="PANTHER" id="PTHR11439:SF470">
    <property type="entry name" value="CYSTEINE-RICH RLK (RECEPTOR-LIKE PROTEIN KINASE) 8"/>
    <property type="match status" value="1"/>
</dbReference>
<name>A0A803QFR2_CANSA</name>
<reference evidence="3" key="2">
    <citation type="submission" date="2021-03" db="UniProtKB">
        <authorList>
            <consortium name="EnsemblPlants"/>
        </authorList>
    </citation>
    <scope>IDENTIFICATION</scope>
</reference>
<dbReference type="Proteomes" id="UP000596661">
    <property type="component" value="Chromosome 9"/>
</dbReference>
<sequence>MRILSHRCFHNTVLDRRKLKILTNMAYYLNIKFLAWRRDFKLSVGLRNKTVFLKGTLPQPPIEDPLHHHWLRCNQIVMSWIHHSVTPEIKSSIMFLDTSAEMWTELKSYFDQGIETSDSLVSKHPTTGHFLFYSITKSPINSNTPTQPVTTPQTPSNTTDGNIPANAPTDTTPTTVIADPKPVAAPATIPSTQDLDTLPKTLRQMDIDNAFLHGDLNEKVYKTLPKGYVHEGELPPNLFCLLHKSLYGLKQAYRQWFAKLSTTFLEHGFHQSAYDHSPFIKKSTTSFLALLVYVDDIVIANTNAAEATSFKAFLNSKFKLKDLGNLRFFLGLEIARSKVGMSASQRHFTIQILNETCLLGSKAISTPMDANLSLSKDVGPPVNDATSYCSLIGKLLFFTITQPNVACAVNRLSQYNSDPRQPHLKTAYRIIQYLKGTPGQGLMLYSNNISQLPVDRLFQLQAFSDADWGTCLDTRLPITGFCIFFRQSLISWKSKKQSNLSKSSAEAKYRSLANITCEIIWLHNILTDFSISSSQPTTIHCDNQAAIHISKNAVFHEGTKHVDIDCHIVREQVNKNHIKLSYVPSRHNITDMMTKALFPTQFKTLLSKMSVSNLYTPS</sequence>
<dbReference type="CDD" id="cd09272">
    <property type="entry name" value="RNase_HI_RT_Ty1"/>
    <property type="match status" value="1"/>
</dbReference>
<feature type="domain" description="Reverse transcriptase Ty1/copia-type" evidence="2">
    <location>
        <begin position="201"/>
        <end position="368"/>
    </location>
</feature>
<evidence type="ECO:0000313" key="4">
    <source>
        <dbReference type="Proteomes" id="UP000596661"/>
    </source>
</evidence>
<feature type="region of interest" description="Disordered" evidence="1">
    <location>
        <begin position="142"/>
        <end position="166"/>
    </location>
</feature>
<evidence type="ECO:0000256" key="1">
    <source>
        <dbReference type="SAM" id="MobiDB-lite"/>
    </source>
</evidence>
<dbReference type="InterPro" id="IPR043502">
    <property type="entry name" value="DNA/RNA_pol_sf"/>
</dbReference>
<dbReference type="AlphaFoldDB" id="A0A803QFR2"/>
<dbReference type="InterPro" id="IPR013103">
    <property type="entry name" value="RVT_2"/>
</dbReference>
<evidence type="ECO:0000259" key="2">
    <source>
        <dbReference type="Pfam" id="PF07727"/>
    </source>
</evidence>
<dbReference type="EMBL" id="UZAU01000722">
    <property type="status" value="NOT_ANNOTATED_CDS"/>
    <property type="molecule type" value="Genomic_DNA"/>
</dbReference>
<protein>
    <recommendedName>
        <fullName evidence="2">Reverse transcriptase Ty1/copia-type domain-containing protein</fullName>
    </recommendedName>
</protein>
<organism evidence="3 4">
    <name type="scientific">Cannabis sativa</name>
    <name type="common">Hemp</name>
    <name type="synonym">Marijuana</name>
    <dbReference type="NCBI Taxonomy" id="3483"/>
    <lineage>
        <taxon>Eukaryota</taxon>
        <taxon>Viridiplantae</taxon>
        <taxon>Streptophyta</taxon>
        <taxon>Embryophyta</taxon>
        <taxon>Tracheophyta</taxon>
        <taxon>Spermatophyta</taxon>
        <taxon>Magnoliopsida</taxon>
        <taxon>eudicotyledons</taxon>
        <taxon>Gunneridae</taxon>
        <taxon>Pentapetalae</taxon>
        <taxon>rosids</taxon>
        <taxon>fabids</taxon>
        <taxon>Rosales</taxon>
        <taxon>Cannabaceae</taxon>
        <taxon>Cannabis</taxon>
    </lineage>
</organism>
<reference evidence="3" key="1">
    <citation type="submission" date="2018-11" db="EMBL/GenBank/DDBJ databases">
        <authorList>
            <person name="Grassa J C."/>
        </authorList>
    </citation>
    <scope>NUCLEOTIDE SEQUENCE [LARGE SCALE GENOMIC DNA]</scope>
</reference>